<dbReference type="Pfam" id="PF00334">
    <property type="entry name" value="NDK"/>
    <property type="match status" value="1"/>
</dbReference>
<keyword evidence="10 12" id="KW-0460">Magnesium</keyword>
<evidence type="ECO:0000256" key="15">
    <source>
        <dbReference type="RuleBase" id="RU004013"/>
    </source>
</evidence>
<dbReference type="GO" id="GO:0006241">
    <property type="term" value="P:CTP biosynthetic process"/>
    <property type="evidence" value="ECO:0007669"/>
    <property type="project" value="UniProtKB-UniRule"/>
</dbReference>
<dbReference type="FunFam" id="3.30.70.141:FF:000017">
    <property type="entry name" value="Nucleoside diphosphate kinase"/>
    <property type="match status" value="1"/>
</dbReference>
<evidence type="ECO:0000256" key="5">
    <source>
        <dbReference type="ARBA" id="ARBA00022679"/>
    </source>
</evidence>
<dbReference type="PANTHER" id="PTHR46161">
    <property type="entry name" value="NUCLEOSIDE DIPHOSPHATE KINASE"/>
    <property type="match status" value="1"/>
</dbReference>
<dbReference type="PRINTS" id="PR01243">
    <property type="entry name" value="NUCDPKINASE"/>
</dbReference>
<dbReference type="PROSITE" id="PS00469">
    <property type="entry name" value="NDPK"/>
    <property type="match status" value="1"/>
</dbReference>
<feature type="binding site" evidence="12">
    <location>
        <position position="9"/>
    </location>
    <ligand>
        <name>ATP</name>
        <dbReference type="ChEBI" id="CHEBI:30616"/>
    </ligand>
</feature>
<name>A0A0F3P6N7_ORITS</name>
<evidence type="ECO:0000256" key="7">
    <source>
        <dbReference type="ARBA" id="ARBA00022741"/>
    </source>
</evidence>
<dbReference type="PROSITE" id="PS51374">
    <property type="entry name" value="NDPK_LIKE"/>
    <property type="match status" value="1"/>
</dbReference>
<dbReference type="SUPFAM" id="SSF54919">
    <property type="entry name" value="Nucleoside diphosphate kinase, NDK"/>
    <property type="match status" value="1"/>
</dbReference>
<dbReference type="GO" id="GO:0006183">
    <property type="term" value="P:GTP biosynthetic process"/>
    <property type="evidence" value="ECO:0007669"/>
    <property type="project" value="UniProtKB-UniRule"/>
</dbReference>
<dbReference type="GO" id="GO:0046872">
    <property type="term" value="F:metal ion binding"/>
    <property type="evidence" value="ECO:0007669"/>
    <property type="project" value="UniProtKB-KW"/>
</dbReference>
<dbReference type="GO" id="GO:0006228">
    <property type="term" value="P:UTP biosynthetic process"/>
    <property type="evidence" value="ECO:0007669"/>
    <property type="project" value="UniProtKB-UniRule"/>
</dbReference>
<evidence type="ECO:0000259" key="16">
    <source>
        <dbReference type="SMART" id="SM00562"/>
    </source>
</evidence>
<dbReference type="AlphaFoldDB" id="A0A0F3P6N7"/>
<evidence type="ECO:0000313" key="17">
    <source>
        <dbReference type="EMBL" id="KJV75546.1"/>
    </source>
</evidence>
<dbReference type="NCBIfam" id="NF001908">
    <property type="entry name" value="PRK00668.1"/>
    <property type="match status" value="1"/>
</dbReference>
<feature type="binding site" evidence="12">
    <location>
        <position position="85"/>
    </location>
    <ligand>
        <name>ATP</name>
        <dbReference type="ChEBI" id="CHEBI:30616"/>
    </ligand>
</feature>
<evidence type="ECO:0000256" key="9">
    <source>
        <dbReference type="ARBA" id="ARBA00022840"/>
    </source>
</evidence>
<evidence type="ECO:0000256" key="6">
    <source>
        <dbReference type="ARBA" id="ARBA00022723"/>
    </source>
</evidence>
<dbReference type="Gene3D" id="3.30.70.141">
    <property type="entry name" value="Nucleoside diphosphate kinase-like domain"/>
    <property type="match status" value="1"/>
</dbReference>
<evidence type="ECO:0000256" key="11">
    <source>
        <dbReference type="ARBA" id="ARBA00023080"/>
    </source>
</evidence>
<keyword evidence="7 12" id="KW-0547">Nucleotide-binding</keyword>
<evidence type="ECO:0000256" key="3">
    <source>
        <dbReference type="ARBA" id="ARBA00022490"/>
    </source>
</evidence>
<organism evidence="17 18">
    <name type="scientific">Orientia tsutsugamushi str. TA716</name>
    <dbReference type="NCBI Taxonomy" id="1359175"/>
    <lineage>
        <taxon>Bacteria</taxon>
        <taxon>Pseudomonadati</taxon>
        <taxon>Pseudomonadota</taxon>
        <taxon>Alphaproteobacteria</taxon>
        <taxon>Rickettsiales</taxon>
        <taxon>Rickettsiaceae</taxon>
        <taxon>Rickettsieae</taxon>
        <taxon>Orientia</taxon>
    </lineage>
</organism>
<keyword evidence="4 12" id="KW-0597">Phosphoprotein</keyword>
<feature type="binding site" evidence="12">
    <location>
        <position position="102"/>
    </location>
    <ligand>
        <name>ATP</name>
        <dbReference type="ChEBI" id="CHEBI:30616"/>
    </ligand>
</feature>
<feature type="binding site" evidence="12">
    <location>
        <position position="91"/>
    </location>
    <ligand>
        <name>ATP</name>
        <dbReference type="ChEBI" id="CHEBI:30616"/>
    </ligand>
</feature>
<proteinExistence type="inferred from homology"/>
<feature type="active site" description="Pros-phosphohistidine intermediate" evidence="12">
    <location>
        <position position="115"/>
    </location>
</feature>
<feature type="binding site" evidence="12">
    <location>
        <position position="57"/>
    </location>
    <ligand>
        <name>ATP</name>
        <dbReference type="ChEBI" id="CHEBI:30616"/>
    </ligand>
</feature>
<dbReference type="Proteomes" id="UP000033671">
    <property type="component" value="Unassembled WGS sequence"/>
</dbReference>
<dbReference type="SMART" id="SM00562">
    <property type="entry name" value="NDK"/>
    <property type="match status" value="1"/>
</dbReference>
<evidence type="ECO:0000256" key="13">
    <source>
        <dbReference type="PROSITE-ProRule" id="PRU00706"/>
    </source>
</evidence>
<keyword evidence="9 12" id="KW-0067">ATP-binding</keyword>
<evidence type="ECO:0000256" key="8">
    <source>
        <dbReference type="ARBA" id="ARBA00022777"/>
    </source>
</evidence>
<comment type="function">
    <text evidence="12">Major role in the synthesis of nucleoside triphosphates other than ATP. The ATP gamma phosphate is transferred to the NDP beta phosphate via a ping-pong mechanism, using a phosphorylated active-site intermediate.</text>
</comment>
<dbReference type="InterPro" id="IPR034907">
    <property type="entry name" value="NDK-like_dom"/>
</dbReference>
<evidence type="ECO:0000256" key="4">
    <source>
        <dbReference type="ARBA" id="ARBA00022553"/>
    </source>
</evidence>
<evidence type="ECO:0000256" key="1">
    <source>
        <dbReference type="ARBA" id="ARBA00001946"/>
    </source>
</evidence>
<evidence type="ECO:0000256" key="12">
    <source>
        <dbReference type="HAMAP-Rule" id="MF_00451"/>
    </source>
</evidence>
<evidence type="ECO:0000256" key="2">
    <source>
        <dbReference type="ARBA" id="ARBA00008142"/>
    </source>
</evidence>
<comment type="subunit">
    <text evidence="12">Homotetramer.</text>
</comment>
<dbReference type="GO" id="GO:0004550">
    <property type="term" value="F:nucleoside diphosphate kinase activity"/>
    <property type="evidence" value="ECO:0007669"/>
    <property type="project" value="UniProtKB-UniRule"/>
</dbReference>
<keyword evidence="8 12" id="KW-0418">Kinase</keyword>
<dbReference type="CDD" id="cd04413">
    <property type="entry name" value="NDPk_I"/>
    <property type="match status" value="1"/>
</dbReference>
<dbReference type="PANTHER" id="PTHR46161:SF3">
    <property type="entry name" value="NUCLEOSIDE DIPHOSPHATE KINASE DDB_G0292928-RELATED"/>
    <property type="match status" value="1"/>
</dbReference>
<dbReference type="EMBL" id="LAOA01000036">
    <property type="protein sequence ID" value="KJV75546.1"/>
    <property type="molecule type" value="Genomic_DNA"/>
</dbReference>
<feature type="binding site" evidence="12">
    <location>
        <position position="112"/>
    </location>
    <ligand>
        <name>ATP</name>
        <dbReference type="ChEBI" id="CHEBI:30616"/>
    </ligand>
</feature>
<dbReference type="HAMAP" id="MF_00451">
    <property type="entry name" value="NDP_kinase"/>
    <property type="match status" value="1"/>
</dbReference>
<comment type="catalytic activity">
    <reaction evidence="12">
        <text>a ribonucleoside 5'-diphosphate + ATP = a ribonucleoside 5'-triphosphate + ADP</text>
        <dbReference type="Rhea" id="RHEA:18113"/>
        <dbReference type="ChEBI" id="CHEBI:30616"/>
        <dbReference type="ChEBI" id="CHEBI:57930"/>
        <dbReference type="ChEBI" id="CHEBI:61557"/>
        <dbReference type="ChEBI" id="CHEBI:456216"/>
        <dbReference type="EC" id="2.7.4.6"/>
    </reaction>
</comment>
<accession>A0A0F3P6N7</accession>
<dbReference type="GO" id="GO:0005524">
    <property type="term" value="F:ATP binding"/>
    <property type="evidence" value="ECO:0007669"/>
    <property type="project" value="UniProtKB-UniRule"/>
</dbReference>
<dbReference type="InterPro" id="IPR023005">
    <property type="entry name" value="Nucleoside_diP_kinase_AS"/>
</dbReference>
<dbReference type="GO" id="GO:0005737">
    <property type="term" value="C:cytoplasm"/>
    <property type="evidence" value="ECO:0007669"/>
    <property type="project" value="UniProtKB-SubCell"/>
</dbReference>
<keyword evidence="6 12" id="KW-0479">Metal-binding</keyword>
<evidence type="ECO:0000313" key="18">
    <source>
        <dbReference type="Proteomes" id="UP000033671"/>
    </source>
</evidence>
<dbReference type="InterPro" id="IPR001564">
    <property type="entry name" value="Nucleoside_diP_kinase"/>
</dbReference>
<comment type="similarity">
    <text evidence="2 12 13 14">Belongs to the NDK family.</text>
</comment>
<feature type="domain" description="Nucleoside diphosphate kinase-like" evidence="16">
    <location>
        <begin position="1"/>
        <end position="138"/>
    </location>
</feature>
<keyword evidence="3 12" id="KW-0963">Cytoplasm</keyword>
<sequence length="139" mass="15661">MEYTLSILKPDVIKRNIIGKVNTYIENSGLKIIAQKTLLLTKVQAENFYIIHKNRAYYQSLVQNMTSGPVVVQVLYGLNAVKKYREIIGATNPCDAKKGTIRGDIAKSIDENTVHGSDSLENADIEIKFFFALIEYAYL</sequence>
<comment type="cofactor">
    <cofactor evidence="1 12">
        <name>Mg(2+)</name>
        <dbReference type="ChEBI" id="CHEBI:18420"/>
    </cofactor>
</comment>
<comment type="caution">
    <text evidence="13">Lacks conserved residue(s) required for the propagation of feature annotation.</text>
</comment>
<protein>
    <recommendedName>
        <fullName evidence="12 15">Nucleoside diphosphate kinase</fullName>
        <shortName evidence="12">NDK</shortName>
        <shortName evidence="12">NDP kinase</shortName>
        <ecNumber evidence="12 15">2.7.4.6</ecNumber>
    </recommendedName>
    <alternativeName>
        <fullName evidence="12">Nucleoside-2-P kinase</fullName>
    </alternativeName>
</protein>
<comment type="subcellular location">
    <subcellularLocation>
        <location evidence="12">Cytoplasm</location>
    </subcellularLocation>
</comment>
<comment type="caution">
    <text evidence="17">The sequence shown here is derived from an EMBL/GenBank/DDBJ whole genome shotgun (WGS) entry which is preliminary data.</text>
</comment>
<reference evidence="17 18" key="1">
    <citation type="submission" date="2015-01" db="EMBL/GenBank/DDBJ databases">
        <title>Genome Sequencing of Rickettsiales.</title>
        <authorList>
            <person name="Daugherty S.C."/>
            <person name="Su Q."/>
            <person name="Abolude K."/>
            <person name="Beier-Sexton M."/>
            <person name="Carlyon J.A."/>
            <person name="Carter R."/>
            <person name="Day N.P."/>
            <person name="Dumler S.J."/>
            <person name="Dyachenko V."/>
            <person name="Godinez A."/>
            <person name="Kurtti T.J."/>
            <person name="Lichay M."/>
            <person name="Mullins K.E."/>
            <person name="Ott S."/>
            <person name="Pappas-Brown V."/>
            <person name="Paris D.H."/>
            <person name="Patel P."/>
            <person name="Richards A.L."/>
            <person name="Sadzewicz L."/>
            <person name="Sears K."/>
            <person name="Seidman D."/>
            <person name="Sengamalay N."/>
            <person name="Stenos J."/>
            <person name="Tallon L.J."/>
            <person name="Vincent G."/>
            <person name="Fraser C.M."/>
            <person name="Munderloh U."/>
            <person name="Dunning-Hotopp J.C."/>
        </authorList>
    </citation>
    <scope>NUCLEOTIDE SEQUENCE [LARGE SCALE GENOMIC DNA]</scope>
    <source>
        <strain evidence="17 18">TA716</strain>
    </source>
</reference>
<dbReference type="PATRIC" id="fig|1359175.3.peg.1931"/>
<comment type="catalytic activity">
    <reaction evidence="12 15">
        <text>a 2'-deoxyribonucleoside 5'-diphosphate + ATP = a 2'-deoxyribonucleoside 5'-triphosphate + ADP</text>
        <dbReference type="Rhea" id="RHEA:44640"/>
        <dbReference type="ChEBI" id="CHEBI:30616"/>
        <dbReference type="ChEBI" id="CHEBI:61560"/>
        <dbReference type="ChEBI" id="CHEBI:73316"/>
        <dbReference type="ChEBI" id="CHEBI:456216"/>
        <dbReference type="EC" id="2.7.4.6"/>
    </reaction>
</comment>
<evidence type="ECO:0000256" key="14">
    <source>
        <dbReference type="RuleBase" id="RU004011"/>
    </source>
</evidence>
<dbReference type="InterPro" id="IPR036850">
    <property type="entry name" value="NDK-like_dom_sf"/>
</dbReference>
<evidence type="ECO:0000256" key="10">
    <source>
        <dbReference type="ARBA" id="ARBA00022842"/>
    </source>
</evidence>
<keyword evidence="5 12" id="KW-0808">Transferase</keyword>
<gene>
    <name evidence="12 17" type="primary">ndk</name>
    <name evidence="17" type="ORF">OTSTA716_1041</name>
</gene>
<dbReference type="EC" id="2.7.4.6" evidence="12 15"/>
<keyword evidence="11 12" id="KW-0546">Nucleotide metabolism</keyword>